<dbReference type="PANTHER" id="PTHR31964:SF125">
    <property type="entry name" value="OS05G0357525 PROTEIN"/>
    <property type="match status" value="1"/>
</dbReference>
<gene>
    <name evidence="2" type="ORF">Nepgr_014970</name>
</gene>
<dbReference type="Proteomes" id="UP001279734">
    <property type="component" value="Unassembled WGS sequence"/>
</dbReference>
<accession>A0AAD3SM48</accession>
<dbReference type="PRINTS" id="PR01438">
    <property type="entry name" value="UNVRSLSTRESS"/>
</dbReference>
<protein>
    <recommendedName>
        <fullName evidence="1">UspA domain-containing protein</fullName>
    </recommendedName>
</protein>
<dbReference type="CDD" id="cd23659">
    <property type="entry name" value="USP_At3g01520-like"/>
    <property type="match status" value="1"/>
</dbReference>
<sequence length="163" mass="18072">MAVEERRIVVAVDESEESMHALSWFLKNVLSRNSQSTLTILHARRPVAVYPGVDKTSSLFSHDVFSSLERRDTEMATWVLEKATKMCSPYDVKVETRVEEGDPREVICEMVNSLKADLLVMGSRGYGVLARSIMGSVSNHCVQNANCPVLVVKMPKSSPVGSK</sequence>
<evidence type="ECO:0000313" key="3">
    <source>
        <dbReference type="Proteomes" id="UP001279734"/>
    </source>
</evidence>
<dbReference type="InterPro" id="IPR014729">
    <property type="entry name" value="Rossmann-like_a/b/a_fold"/>
</dbReference>
<feature type="domain" description="UspA" evidence="1">
    <location>
        <begin position="6"/>
        <end position="153"/>
    </location>
</feature>
<keyword evidence="3" id="KW-1185">Reference proteome</keyword>
<dbReference type="PANTHER" id="PTHR31964">
    <property type="entry name" value="ADENINE NUCLEOTIDE ALPHA HYDROLASES-LIKE SUPERFAMILY PROTEIN"/>
    <property type="match status" value="1"/>
</dbReference>
<dbReference type="InterPro" id="IPR006015">
    <property type="entry name" value="Universal_stress_UspA"/>
</dbReference>
<organism evidence="2 3">
    <name type="scientific">Nepenthes gracilis</name>
    <name type="common">Slender pitcher plant</name>
    <dbReference type="NCBI Taxonomy" id="150966"/>
    <lineage>
        <taxon>Eukaryota</taxon>
        <taxon>Viridiplantae</taxon>
        <taxon>Streptophyta</taxon>
        <taxon>Embryophyta</taxon>
        <taxon>Tracheophyta</taxon>
        <taxon>Spermatophyta</taxon>
        <taxon>Magnoliopsida</taxon>
        <taxon>eudicotyledons</taxon>
        <taxon>Gunneridae</taxon>
        <taxon>Pentapetalae</taxon>
        <taxon>Caryophyllales</taxon>
        <taxon>Nepenthaceae</taxon>
        <taxon>Nepenthes</taxon>
    </lineage>
</organism>
<comment type="caution">
    <text evidence="2">The sequence shown here is derived from an EMBL/GenBank/DDBJ whole genome shotgun (WGS) entry which is preliminary data.</text>
</comment>
<dbReference type="InterPro" id="IPR006016">
    <property type="entry name" value="UspA"/>
</dbReference>
<dbReference type="SUPFAM" id="SSF52402">
    <property type="entry name" value="Adenine nucleotide alpha hydrolases-like"/>
    <property type="match status" value="1"/>
</dbReference>
<dbReference type="Pfam" id="PF00582">
    <property type="entry name" value="Usp"/>
    <property type="match status" value="1"/>
</dbReference>
<evidence type="ECO:0000259" key="1">
    <source>
        <dbReference type="Pfam" id="PF00582"/>
    </source>
</evidence>
<reference evidence="2" key="1">
    <citation type="submission" date="2023-05" db="EMBL/GenBank/DDBJ databases">
        <title>Nepenthes gracilis genome sequencing.</title>
        <authorList>
            <person name="Fukushima K."/>
        </authorList>
    </citation>
    <scope>NUCLEOTIDE SEQUENCE</scope>
    <source>
        <strain evidence="2">SING2019-196</strain>
    </source>
</reference>
<dbReference type="EMBL" id="BSYO01000012">
    <property type="protein sequence ID" value="GMH13129.1"/>
    <property type="molecule type" value="Genomic_DNA"/>
</dbReference>
<name>A0AAD3SM48_NEPGR</name>
<evidence type="ECO:0000313" key="2">
    <source>
        <dbReference type="EMBL" id="GMH13129.1"/>
    </source>
</evidence>
<dbReference type="AlphaFoldDB" id="A0AAD3SM48"/>
<proteinExistence type="predicted"/>
<dbReference type="Gene3D" id="3.40.50.620">
    <property type="entry name" value="HUPs"/>
    <property type="match status" value="1"/>
</dbReference>